<feature type="compositionally biased region" description="Low complexity" evidence="1">
    <location>
        <begin position="1038"/>
        <end position="1048"/>
    </location>
</feature>
<feature type="compositionally biased region" description="Basic and acidic residues" evidence="1">
    <location>
        <begin position="569"/>
        <end position="578"/>
    </location>
</feature>
<evidence type="ECO:0000259" key="2">
    <source>
        <dbReference type="Pfam" id="PF09444"/>
    </source>
</evidence>
<feature type="region of interest" description="Disordered" evidence="1">
    <location>
        <begin position="1036"/>
        <end position="1174"/>
    </location>
</feature>
<sequence>MSGPAKRPIRTYGRPKDAVLEEASSSLQPSGSAWGANVSISELVASHFAAKTTQAPTSSRHSSTVDVADGQTGDEEGDDASASYKPVWMLRMEAIDKKMDEDGEISVVANTEDASRPAPEPVDGRSPTIMHQSSSPAGPHSPTMQETPRPIEEDDVFGGSAVTTSHVASGDTNPAKSRTPPVSPQPNISHRRGKQRAVVYSSDDSEDDTKSSARKPRTTPHPIASPKLRSSSTPPTSDDEMPAQLAPTVRNSLSKEKDKPSSSRGQVPPLQFNDRPVVSRRRTSDAVPSKSKLKAPTKKDKLETVRERGRMAGAQRAAVQHVPVTGTYTLGNLFRNIQTTAKLARTATAEDPISSFSSSPGLQRVANVSVEAVPLPLPETTIGLPEDVLRPLENSDDEMPAVGDLLHQADQAKTKAEMQRELMEKKLKLAAHARPAVRASDSEDDDDLEVVGPTEAKKNIVLDRTSAGKHKPSEGRKMQLALGGISLKQQREKLNATPSKPLASAMMTQEELKKEMAKKVKQTNAEETKRKEDEWVKRGGQRAVGGSADDESARSKALKVFAEQGQKNAEAREARMQVDFDEDDNASDEDWAEERGSASPRAQDYSDEYTEDADTTMVNEDEAEDDDDDAENEAPSQVKTHGPRRTRVIVDSDSENDENAAPFTKSASPFDVAETTLHRGSVSSMDERTEDEGDKENNTSLMYDRSEDKENRAVPRHPLGLRPGLGRQGSLFGLEEGMQRSLSMSPGNPEPMSDDENDENDNGGDKRRPLQNLLSEDPFLSEPGPSPAIDFAARLQQASPLRGQSLDSPESTLRPSLDSAAEIGAKGFSQFSDDESMTFKGAPLQPGFSDLFDSTAPKRPLGPSASFSAKSGLHALRNNKSLGLTQDVELQPAFEVDDHLKRQGDAVFEKEQEFIWEAGNKKSDTRKPQLYVNDHGFLTQTRPDGDEPEIYQPSSPPSESTQKSNLLDSQSSLRRPPTHTVARGICGFQLAFRVTAARAAAVGETHAHAVAALEQFESVGQPRPAREEERVRCASERAGAAAAEETTGQIRESDDDEMMAYNRTPDDGEEEDGEDLDRTLETLVDDKEMDEDTVAADRVLEKFQEHAHEDDLANEKLQQAVVQGELRKKRRNRGLGLDDSDEEDSEDEARKRKMRRGLHEPKITGDVTKLADNPATAPFYHAFRKDLDHGDDAEFAYLQESQPQAGEDVNMDSEGEGEGEKQSLTRQEFEQKVRELARREYVEPTMDDNDVSWIDGEDNSDGEQTRVKAVSRHREGRSKIPLPGGSEREHERMNQWAKQESRSRNMGTGRASGRTAVTGQNARAKAGGGSVRAAPQAARASDVRRSLGAKPSVLAVVASDRSTRFEL</sequence>
<keyword evidence="4" id="KW-1185">Reference proteome</keyword>
<evidence type="ECO:0000256" key="1">
    <source>
        <dbReference type="SAM" id="MobiDB-lite"/>
    </source>
</evidence>
<organism evidence="3 4">
    <name type="scientific">Mycena sanguinolenta</name>
    <dbReference type="NCBI Taxonomy" id="230812"/>
    <lineage>
        <taxon>Eukaryota</taxon>
        <taxon>Fungi</taxon>
        <taxon>Dikarya</taxon>
        <taxon>Basidiomycota</taxon>
        <taxon>Agaricomycotina</taxon>
        <taxon>Agaricomycetes</taxon>
        <taxon>Agaricomycetidae</taxon>
        <taxon>Agaricales</taxon>
        <taxon>Marasmiineae</taxon>
        <taxon>Mycenaceae</taxon>
        <taxon>Mycena</taxon>
    </lineage>
</organism>
<feature type="compositionally biased region" description="Basic and acidic residues" evidence="1">
    <location>
        <begin position="510"/>
        <end position="537"/>
    </location>
</feature>
<dbReference type="EMBL" id="JACAZH010000011">
    <property type="protein sequence ID" value="KAF7355030.1"/>
    <property type="molecule type" value="Genomic_DNA"/>
</dbReference>
<proteinExistence type="predicted"/>
<feature type="domain" description="DNA replication checkpoint mediator MRC1" evidence="2">
    <location>
        <begin position="1051"/>
        <end position="1181"/>
    </location>
</feature>
<feature type="compositionally biased region" description="Polar residues" evidence="1">
    <location>
        <begin position="957"/>
        <end position="973"/>
    </location>
</feature>
<feature type="region of interest" description="Disordered" evidence="1">
    <location>
        <begin position="509"/>
        <end position="819"/>
    </location>
</feature>
<feature type="compositionally biased region" description="Basic and acidic residues" evidence="1">
    <location>
        <begin position="1076"/>
        <end position="1086"/>
    </location>
</feature>
<feature type="region of interest" description="Disordered" evidence="1">
    <location>
        <begin position="50"/>
        <end position="84"/>
    </location>
</feature>
<dbReference type="Proteomes" id="UP000623467">
    <property type="component" value="Unassembled WGS sequence"/>
</dbReference>
<name>A0A8H7CYJ8_9AGAR</name>
<feature type="compositionally biased region" description="Basic and acidic residues" evidence="1">
    <location>
        <begin position="1218"/>
        <end position="1242"/>
    </location>
</feature>
<dbReference type="InterPro" id="IPR018564">
    <property type="entry name" value="Repl_chkpnt_MRC1_dom"/>
</dbReference>
<feature type="compositionally biased region" description="Basic and acidic residues" evidence="1">
    <location>
        <begin position="1286"/>
        <end position="1303"/>
    </location>
</feature>
<feature type="compositionally biased region" description="Polar residues" evidence="1">
    <location>
        <begin position="805"/>
        <end position="814"/>
    </location>
</feature>
<feature type="region of interest" description="Disordered" evidence="1">
    <location>
        <begin position="102"/>
        <end position="304"/>
    </location>
</feature>
<feature type="compositionally biased region" description="Basic and acidic residues" evidence="1">
    <location>
        <begin position="1098"/>
        <end position="1114"/>
    </location>
</feature>
<feature type="compositionally biased region" description="Polar residues" evidence="1">
    <location>
        <begin position="161"/>
        <end position="176"/>
    </location>
</feature>
<feature type="compositionally biased region" description="Acidic residues" evidence="1">
    <location>
        <begin position="1245"/>
        <end position="1261"/>
    </location>
</feature>
<comment type="caution">
    <text evidence="3">The sequence shown here is derived from an EMBL/GenBank/DDBJ whole genome shotgun (WGS) entry which is preliminary data.</text>
</comment>
<feature type="compositionally biased region" description="Acidic residues" evidence="1">
    <location>
        <begin position="752"/>
        <end position="762"/>
    </location>
</feature>
<gene>
    <name evidence="3" type="ORF">MSAN_01418500</name>
</gene>
<dbReference type="OrthoDB" id="3361281at2759"/>
<evidence type="ECO:0000313" key="3">
    <source>
        <dbReference type="EMBL" id="KAF7355030.1"/>
    </source>
</evidence>
<dbReference type="Pfam" id="PF09444">
    <property type="entry name" value="MRC1"/>
    <property type="match status" value="1"/>
</dbReference>
<feature type="compositionally biased region" description="Polar residues" evidence="1">
    <location>
        <begin position="129"/>
        <end position="146"/>
    </location>
</feature>
<feature type="compositionally biased region" description="Acidic residues" evidence="1">
    <location>
        <begin position="1138"/>
        <end position="1147"/>
    </location>
</feature>
<feature type="compositionally biased region" description="Basic and acidic residues" evidence="1">
    <location>
        <begin position="704"/>
        <end position="713"/>
    </location>
</feature>
<feature type="compositionally biased region" description="Acidic residues" evidence="1">
    <location>
        <begin position="579"/>
        <end position="592"/>
    </location>
</feature>
<reference evidence="3" key="1">
    <citation type="submission" date="2020-05" db="EMBL/GenBank/DDBJ databases">
        <title>Mycena genomes resolve the evolution of fungal bioluminescence.</title>
        <authorList>
            <person name="Tsai I.J."/>
        </authorList>
    </citation>
    <scope>NUCLEOTIDE SEQUENCE</scope>
    <source>
        <strain evidence="3">160909Yilan</strain>
    </source>
</reference>
<feature type="compositionally biased region" description="Acidic residues" evidence="1">
    <location>
        <begin position="605"/>
        <end position="632"/>
    </location>
</feature>
<feature type="compositionally biased region" description="Low complexity" evidence="1">
    <location>
        <begin position="716"/>
        <end position="725"/>
    </location>
</feature>
<feature type="region of interest" description="Disordered" evidence="1">
    <location>
        <begin position="1"/>
        <end position="33"/>
    </location>
</feature>
<feature type="region of interest" description="Disordered" evidence="1">
    <location>
        <begin position="926"/>
        <end position="978"/>
    </location>
</feature>
<protein>
    <submittedName>
        <fullName evidence="3">MRC1 domain-containing protein</fullName>
    </submittedName>
</protein>
<feature type="compositionally biased region" description="Polar residues" evidence="1">
    <location>
        <begin position="51"/>
        <end position="65"/>
    </location>
</feature>
<feature type="region of interest" description="Disordered" evidence="1">
    <location>
        <begin position="1191"/>
        <end position="1350"/>
    </location>
</feature>
<evidence type="ECO:0000313" key="4">
    <source>
        <dbReference type="Proteomes" id="UP000623467"/>
    </source>
</evidence>
<accession>A0A8H7CYJ8</accession>